<evidence type="ECO:0000313" key="2">
    <source>
        <dbReference type="EMBL" id="CAE0138194.1"/>
    </source>
</evidence>
<feature type="region of interest" description="Disordered" evidence="1">
    <location>
        <begin position="95"/>
        <end position="166"/>
    </location>
</feature>
<proteinExistence type="predicted"/>
<feature type="compositionally biased region" description="Basic and acidic residues" evidence="1">
    <location>
        <begin position="58"/>
        <end position="74"/>
    </location>
</feature>
<feature type="region of interest" description="Disordered" evidence="1">
    <location>
        <begin position="1"/>
        <end position="29"/>
    </location>
</feature>
<gene>
    <name evidence="2" type="ORF">PSIN1315_LOCUS6786</name>
</gene>
<dbReference type="AlphaFoldDB" id="A0A7S3BMK3"/>
<name>A0A7S3BMK3_9VIRI</name>
<feature type="compositionally biased region" description="Low complexity" evidence="1">
    <location>
        <begin position="142"/>
        <end position="162"/>
    </location>
</feature>
<organism evidence="2">
    <name type="scientific">Prasinoderma singulare</name>
    <dbReference type="NCBI Taxonomy" id="676789"/>
    <lineage>
        <taxon>Eukaryota</taxon>
        <taxon>Viridiplantae</taxon>
        <taxon>Prasinodermophyta</taxon>
        <taxon>Prasinodermophyceae</taxon>
        <taxon>Prasinodermales</taxon>
        <taxon>Prasinodermaceae</taxon>
        <taxon>Prasinoderma</taxon>
    </lineage>
</organism>
<protein>
    <submittedName>
        <fullName evidence="2">Uncharacterized protein</fullName>
    </submittedName>
</protein>
<sequence>MGGTIVRGAAAASSPSSPRLATPAASPAPLDAAEATEVLDILRSYQENLAEFSGAEARWQEERGELRRQRDAAVARERALLARHGAGQALAALEAPESGTHTPPSSPARLPPATSLQASPLASPQRQARLSPATMGASHRVAPSPLAASPIRRARSPRSPGPLTLASSPLWQRASRSGGGPAVEANAALALMHYSARATSPAAAVSATALDAIDQAAAACDWLETAAKTARGLLSP</sequence>
<evidence type="ECO:0000256" key="1">
    <source>
        <dbReference type="SAM" id="MobiDB-lite"/>
    </source>
</evidence>
<reference evidence="2" key="1">
    <citation type="submission" date="2021-01" db="EMBL/GenBank/DDBJ databases">
        <authorList>
            <person name="Corre E."/>
            <person name="Pelletier E."/>
            <person name="Niang G."/>
            <person name="Scheremetjew M."/>
            <person name="Finn R."/>
            <person name="Kale V."/>
            <person name="Holt S."/>
            <person name="Cochrane G."/>
            <person name="Meng A."/>
            <person name="Brown T."/>
            <person name="Cohen L."/>
        </authorList>
    </citation>
    <scope>NUCLEOTIDE SEQUENCE</scope>
    <source>
        <strain evidence="2">RCC927</strain>
    </source>
</reference>
<feature type="compositionally biased region" description="Low complexity" evidence="1">
    <location>
        <begin position="9"/>
        <end position="29"/>
    </location>
</feature>
<dbReference type="EMBL" id="HBHY01010494">
    <property type="protein sequence ID" value="CAE0138194.1"/>
    <property type="molecule type" value="Transcribed_RNA"/>
</dbReference>
<feature type="region of interest" description="Disordered" evidence="1">
    <location>
        <begin position="54"/>
        <end position="74"/>
    </location>
</feature>
<accession>A0A7S3BMK3</accession>
<feature type="compositionally biased region" description="Polar residues" evidence="1">
    <location>
        <begin position="114"/>
        <end position="128"/>
    </location>
</feature>